<dbReference type="EMBL" id="CP053069">
    <property type="protein sequence ID" value="QJR09302.1"/>
    <property type="molecule type" value="Genomic_DNA"/>
</dbReference>
<evidence type="ECO:0008006" key="3">
    <source>
        <dbReference type="Google" id="ProtNLM"/>
    </source>
</evidence>
<name>A0A6M4GQ62_9PROT</name>
<dbReference type="InterPro" id="IPR021074">
    <property type="entry name" value="Formate_DH_dsu"/>
</dbReference>
<dbReference type="RefSeq" id="WP_171089003.1">
    <property type="nucleotide sequence ID" value="NZ_CP053069.1"/>
</dbReference>
<gene>
    <name evidence="1" type="ORF">DSM104443_00340</name>
</gene>
<keyword evidence="2" id="KW-1185">Reference proteome</keyword>
<evidence type="ECO:0000313" key="1">
    <source>
        <dbReference type="EMBL" id="QJR09302.1"/>
    </source>
</evidence>
<protein>
    <recommendedName>
        <fullName evidence="3">Formate dehydrogenase delta subunit</fullName>
    </recommendedName>
</protein>
<dbReference type="AlphaFoldDB" id="A0A6M4GQ62"/>
<accession>A0A6M4GQ62</accession>
<reference evidence="1 2" key="1">
    <citation type="submission" date="2020-04" db="EMBL/GenBank/DDBJ databases">
        <title>Usitatibacter rugosus gen. nov., sp. nov. and Usitatibacter palustris sp. nov., novel members of Usitatibacteraceae fam. nov. within the order Nitrosomonadales isolated from soil.</title>
        <authorList>
            <person name="Huber K.J."/>
            <person name="Neumann-Schaal M."/>
            <person name="Geppert A."/>
            <person name="Luckner M."/>
            <person name="Wanner G."/>
            <person name="Overmann J."/>
        </authorList>
    </citation>
    <scope>NUCLEOTIDE SEQUENCE [LARGE SCALE GENOMIC DNA]</scope>
    <source>
        <strain evidence="1 2">0125_3</strain>
    </source>
</reference>
<organism evidence="1 2">
    <name type="scientific">Usitatibacter rugosus</name>
    <dbReference type="NCBI Taxonomy" id="2732067"/>
    <lineage>
        <taxon>Bacteria</taxon>
        <taxon>Pseudomonadati</taxon>
        <taxon>Pseudomonadota</taxon>
        <taxon>Betaproteobacteria</taxon>
        <taxon>Nitrosomonadales</taxon>
        <taxon>Usitatibacteraceae</taxon>
        <taxon>Usitatibacter</taxon>
    </lineage>
</organism>
<sequence length="76" mass="8455">MSHAGQPNYDSLVKMANQISQFFESQEPGQAPAGIAEHIKKFWDPRMRRAIGEYVRSGGDGLRPDAARAVKLLEAR</sequence>
<proteinExistence type="predicted"/>
<evidence type="ECO:0000313" key="2">
    <source>
        <dbReference type="Proteomes" id="UP000501534"/>
    </source>
</evidence>
<dbReference type="Proteomes" id="UP000501534">
    <property type="component" value="Chromosome"/>
</dbReference>
<dbReference type="Pfam" id="PF11390">
    <property type="entry name" value="FdsD"/>
    <property type="match status" value="1"/>
</dbReference>
<dbReference type="KEGG" id="uru:DSM104443_00340"/>